<feature type="compositionally biased region" description="Pro residues" evidence="1">
    <location>
        <begin position="266"/>
        <end position="280"/>
    </location>
</feature>
<feature type="compositionally biased region" description="Low complexity" evidence="1">
    <location>
        <begin position="210"/>
        <end position="230"/>
    </location>
</feature>
<dbReference type="GO" id="GO:0003676">
    <property type="term" value="F:nucleic acid binding"/>
    <property type="evidence" value="ECO:0007669"/>
    <property type="project" value="InterPro"/>
</dbReference>
<feature type="compositionally biased region" description="Polar residues" evidence="1">
    <location>
        <begin position="237"/>
        <end position="262"/>
    </location>
</feature>
<name>A0AAV4JSY7_9GAST</name>
<gene>
    <name evidence="3" type="ORF">ElyMa_001687300</name>
</gene>
<organism evidence="3 4">
    <name type="scientific">Elysia marginata</name>
    <dbReference type="NCBI Taxonomy" id="1093978"/>
    <lineage>
        <taxon>Eukaryota</taxon>
        <taxon>Metazoa</taxon>
        <taxon>Spiralia</taxon>
        <taxon>Lophotrochozoa</taxon>
        <taxon>Mollusca</taxon>
        <taxon>Gastropoda</taxon>
        <taxon>Heterobranchia</taxon>
        <taxon>Euthyneura</taxon>
        <taxon>Panpulmonata</taxon>
        <taxon>Sacoglossa</taxon>
        <taxon>Placobranchoidea</taxon>
        <taxon>Plakobranchidae</taxon>
        <taxon>Elysia</taxon>
    </lineage>
</organism>
<accession>A0AAV4JSY7</accession>
<evidence type="ECO:0000313" key="4">
    <source>
        <dbReference type="Proteomes" id="UP000762676"/>
    </source>
</evidence>
<reference evidence="3 4" key="1">
    <citation type="journal article" date="2021" name="Elife">
        <title>Chloroplast acquisition without the gene transfer in kleptoplastic sea slugs, Plakobranchus ocellatus.</title>
        <authorList>
            <person name="Maeda T."/>
            <person name="Takahashi S."/>
            <person name="Yoshida T."/>
            <person name="Shimamura S."/>
            <person name="Takaki Y."/>
            <person name="Nagai Y."/>
            <person name="Toyoda A."/>
            <person name="Suzuki Y."/>
            <person name="Arimoto A."/>
            <person name="Ishii H."/>
            <person name="Satoh N."/>
            <person name="Nishiyama T."/>
            <person name="Hasebe M."/>
            <person name="Maruyama T."/>
            <person name="Minagawa J."/>
            <person name="Obokata J."/>
            <person name="Shigenobu S."/>
        </authorList>
    </citation>
    <scope>NUCLEOTIDE SEQUENCE [LARGE SCALE GENOMIC DNA]</scope>
</reference>
<evidence type="ECO:0000256" key="1">
    <source>
        <dbReference type="SAM" id="MobiDB-lite"/>
    </source>
</evidence>
<dbReference type="AlphaFoldDB" id="A0AAV4JSY7"/>
<proteinExistence type="predicted"/>
<protein>
    <submittedName>
        <fullName evidence="3">Tigger transposable element-derived protein 6-like protein</fullName>
    </submittedName>
</protein>
<dbReference type="InterPro" id="IPR004875">
    <property type="entry name" value="DDE_SF_endonuclease_dom"/>
</dbReference>
<feature type="domain" description="DDE-1" evidence="2">
    <location>
        <begin position="2"/>
        <end position="122"/>
    </location>
</feature>
<dbReference type="EMBL" id="BMAT01003437">
    <property type="protein sequence ID" value="GFS25420.1"/>
    <property type="molecule type" value="Genomic_DNA"/>
</dbReference>
<evidence type="ECO:0000313" key="3">
    <source>
        <dbReference type="EMBL" id="GFS25420.1"/>
    </source>
</evidence>
<sequence length="288" mass="30097">MAGINGEVFTKWMEHTFISHTKDLEKPVILFVDGHASHISMAIHNVCRNAGIFYYLLPSHASHILQPLDLVHYKALKAAWASSVRKFKQIHGREVRKENFAYIYVFKDAWQASYAKEKVVKSFEASGLSPWDPDRPDYSKCDASKIFIPRPWPAQPTSGSPASPALGPSASPAPGPSASPAPGPSASPAPDPSASPAPDPSASPAPGPSASPAALGSSASPALGSSASPAQGPPTCLAQSPPRSLAQSTPGSLGLSSATAQEPSTTPAPTPWPSTTPTPTPGHQLPHW</sequence>
<feature type="compositionally biased region" description="Pro residues" evidence="1">
    <location>
        <begin position="171"/>
        <end position="209"/>
    </location>
</feature>
<evidence type="ECO:0000259" key="2">
    <source>
        <dbReference type="Pfam" id="PF03184"/>
    </source>
</evidence>
<comment type="caution">
    <text evidence="3">The sequence shown here is derived from an EMBL/GenBank/DDBJ whole genome shotgun (WGS) entry which is preliminary data.</text>
</comment>
<dbReference type="Proteomes" id="UP000762676">
    <property type="component" value="Unassembled WGS sequence"/>
</dbReference>
<feature type="compositionally biased region" description="Low complexity" evidence="1">
    <location>
        <begin position="158"/>
        <end position="170"/>
    </location>
</feature>
<feature type="region of interest" description="Disordered" evidence="1">
    <location>
        <begin position="150"/>
        <end position="288"/>
    </location>
</feature>
<dbReference type="Pfam" id="PF03184">
    <property type="entry name" value="DDE_1"/>
    <property type="match status" value="1"/>
</dbReference>
<keyword evidence="4" id="KW-1185">Reference proteome</keyword>